<dbReference type="AlphaFoldDB" id="A0A2X2JFQ4"/>
<reference evidence="1 3" key="1">
    <citation type="submission" date="2018-06" db="EMBL/GenBank/DDBJ databases">
        <authorList>
            <consortium name="Pathogen Informatics"/>
            <person name="Doyle S."/>
        </authorList>
    </citation>
    <scope>NUCLEOTIDE SEQUENCE [LARGE SCALE GENOMIC DNA]</scope>
    <source>
        <strain evidence="1 3">NCTC11343</strain>
    </source>
</reference>
<dbReference type="Proteomes" id="UP000432350">
    <property type="component" value="Unassembled WGS sequence"/>
</dbReference>
<protein>
    <submittedName>
        <fullName evidence="2">Cell division protein</fullName>
    </submittedName>
</protein>
<gene>
    <name evidence="1" type="ORF">NCTC11343_05059</name>
    <name evidence="2" type="ORF">SPHINGO8BC_90162</name>
</gene>
<evidence type="ECO:0000313" key="3">
    <source>
        <dbReference type="Proteomes" id="UP000251241"/>
    </source>
</evidence>
<dbReference type="EMBL" id="UAUU01000011">
    <property type="protein sequence ID" value="SPZ93122.1"/>
    <property type="molecule type" value="Genomic_DNA"/>
</dbReference>
<evidence type="ECO:0000313" key="4">
    <source>
        <dbReference type="Proteomes" id="UP000432350"/>
    </source>
</evidence>
<sequence length="159" mass="18414">MPQLILDTVIEAPLPVVFDLARSIDLHMYSTKKTREKAIDGVTTGLIEAGQKVRWLARHLGITQTLTVQITAMEKPHFFEDQMTQGVFHTMDHKHIFKQLENGKVVMRDIFNFKAPLGVLGRFAEWLFLTRYMRCFLEERNQVIKEVAESGKYGSYIQE</sequence>
<dbReference type="InterPro" id="IPR023393">
    <property type="entry name" value="START-like_dom_sf"/>
</dbReference>
<dbReference type="Gene3D" id="3.30.530.20">
    <property type="match status" value="1"/>
</dbReference>
<keyword evidence="2" id="KW-0132">Cell division</keyword>
<dbReference type="GeneID" id="97179918"/>
<dbReference type="Proteomes" id="UP000251241">
    <property type="component" value="Unassembled WGS sequence"/>
</dbReference>
<dbReference type="SUPFAM" id="SSF55961">
    <property type="entry name" value="Bet v1-like"/>
    <property type="match status" value="1"/>
</dbReference>
<proteinExistence type="predicted"/>
<reference evidence="2 4" key="2">
    <citation type="submission" date="2019-10" db="EMBL/GenBank/DDBJ databases">
        <authorList>
            <person name="Karimi E."/>
        </authorList>
    </citation>
    <scope>NUCLEOTIDE SEQUENCE [LARGE SCALE GENOMIC DNA]</scope>
    <source>
        <strain evidence="2">Sphingobacterium sp. 8BC</strain>
    </source>
</reference>
<dbReference type="EMBL" id="CABWMV010000028">
    <property type="protein sequence ID" value="VXD07956.1"/>
    <property type="molecule type" value="Genomic_DNA"/>
</dbReference>
<dbReference type="RefSeq" id="WP_070565575.1">
    <property type="nucleotide sequence ID" value="NZ_CP068086.1"/>
</dbReference>
<evidence type="ECO:0000313" key="1">
    <source>
        <dbReference type="EMBL" id="SPZ93122.1"/>
    </source>
</evidence>
<evidence type="ECO:0000313" key="2">
    <source>
        <dbReference type="EMBL" id="VXD07956.1"/>
    </source>
</evidence>
<name>A0A2X2JFQ4_SPHMU</name>
<keyword evidence="2" id="KW-0131">Cell cycle</keyword>
<dbReference type="GO" id="GO:0051301">
    <property type="term" value="P:cell division"/>
    <property type="evidence" value="ECO:0007669"/>
    <property type="project" value="UniProtKB-KW"/>
</dbReference>
<accession>A0A654DR48</accession>
<accession>A0A2X2JFQ4</accession>
<dbReference type="CDD" id="cd07820">
    <property type="entry name" value="SRPBCC_3"/>
    <property type="match status" value="1"/>
</dbReference>
<organism evidence="1 3">
    <name type="scientific">Sphingobacterium multivorum</name>
    <dbReference type="NCBI Taxonomy" id="28454"/>
    <lineage>
        <taxon>Bacteria</taxon>
        <taxon>Pseudomonadati</taxon>
        <taxon>Bacteroidota</taxon>
        <taxon>Sphingobacteriia</taxon>
        <taxon>Sphingobacteriales</taxon>
        <taxon>Sphingobacteriaceae</taxon>
        <taxon>Sphingobacterium</taxon>
    </lineage>
</organism>